<sequence>MSLINVGSILTYEVRQQTVFLFQISSSTTSHQQVSLETLEIAPHVPVENFAVGFDGNRLQRIIVEPCQLQVTYKATVALTPGVDQPEHVEETTTSLMPPDVLTYLNPSRYCESDLLARFAFEEFGGLQPGFSRVQAVCNWVYEHLDYTPGSTTGTTTAADVLLQRTGVCRDYSHLAITLCRGLGIPARYVAGYAVNLFPPDFHGFFEAFLGGHWYLFDPTRLAFVDGLVRIGVGRDAADVSFATLNGNAVLTSKSVWANQVVDPNSPDGMPVNLQAITTA</sequence>
<reference evidence="3" key="1">
    <citation type="submission" date="2016-10" db="EMBL/GenBank/DDBJ databases">
        <authorList>
            <person name="Varghese N."/>
            <person name="Submissions S."/>
        </authorList>
    </citation>
    <scope>NUCLEOTIDE SEQUENCE [LARGE SCALE GENOMIC DNA]</scope>
    <source>
        <strain evidence="3">DSM 26348</strain>
    </source>
</reference>
<protein>
    <submittedName>
        <fullName evidence="2">Transglutaminase-like enzyme, putative cysteine protease</fullName>
    </submittedName>
</protein>
<dbReference type="SMART" id="SM00460">
    <property type="entry name" value="TGc"/>
    <property type="match status" value="1"/>
</dbReference>
<dbReference type="Pfam" id="PF21295">
    <property type="entry name" value="Bact_transglu_N_2"/>
    <property type="match status" value="1"/>
</dbReference>
<dbReference type="Gene3D" id="3.10.620.30">
    <property type="match status" value="1"/>
</dbReference>
<keyword evidence="2" id="KW-0645">Protease</keyword>
<dbReference type="AlphaFoldDB" id="A0A1I3L6T0"/>
<dbReference type="GO" id="GO:0008233">
    <property type="term" value="F:peptidase activity"/>
    <property type="evidence" value="ECO:0007669"/>
    <property type="project" value="UniProtKB-KW"/>
</dbReference>
<feature type="domain" description="Transglutaminase-like" evidence="1">
    <location>
        <begin position="161"/>
        <end position="221"/>
    </location>
</feature>
<accession>A0A1I3L6T0</accession>
<organism evidence="2 3">
    <name type="scientific">Planctomicrobium piriforme</name>
    <dbReference type="NCBI Taxonomy" id="1576369"/>
    <lineage>
        <taxon>Bacteria</taxon>
        <taxon>Pseudomonadati</taxon>
        <taxon>Planctomycetota</taxon>
        <taxon>Planctomycetia</taxon>
        <taxon>Planctomycetales</taxon>
        <taxon>Planctomycetaceae</taxon>
        <taxon>Planctomicrobium</taxon>
    </lineage>
</organism>
<dbReference type="PANTHER" id="PTHR33490">
    <property type="entry name" value="BLR5614 PROTEIN-RELATED"/>
    <property type="match status" value="1"/>
</dbReference>
<evidence type="ECO:0000313" key="3">
    <source>
        <dbReference type="Proteomes" id="UP000199518"/>
    </source>
</evidence>
<keyword evidence="2" id="KW-0378">Hydrolase</keyword>
<dbReference type="PANTHER" id="PTHR33490:SF12">
    <property type="entry name" value="BLL5557 PROTEIN"/>
    <property type="match status" value="1"/>
</dbReference>
<proteinExistence type="predicted"/>
<keyword evidence="3" id="KW-1185">Reference proteome</keyword>
<dbReference type="EMBL" id="FOQD01000012">
    <property type="protein sequence ID" value="SFI80135.1"/>
    <property type="molecule type" value="Genomic_DNA"/>
</dbReference>
<dbReference type="InterPro" id="IPR002931">
    <property type="entry name" value="Transglutaminase-like"/>
</dbReference>
<dbReference type="SUPFAM" id="SSF54001">
    <property type="entry name" value="Cysteine proteinases"/>
    <property type="match status" value="1"/>
</dbReference>
<dbReference type="RefSeq" id="WP_092051936.1">
    <property type="nucleotide sequence ID" value="NZ_FOQD01000012.1"/>
</dbReference>
<dbReference type="InterPro" id="IPR048930">
    <property type="entry name" value="Bact_transglu_N_2"/>
</dbReference>
<dbReference type="GO" id="GO:0006508">
    <property type="term" value="P:proteolysis"/>
    <property type="evidence" value="ECO:0007669"/>
    <property type="project" value="UniProtKB-KW"/>
</dbReference>
<dbReference type="InterPro" id="IPR038765">
    <property type="entry name" value="Papain-like_cys_pep_sf"/>
</dbReference>
<evidence type="ECO:0000313" key="2">
    <source>
        <dbReference type="EMBL" id="SFI80135.1"/>
    </source>
</evidence>
<dbReference type="STRING" id="1576369.SAMN05421753_112150"/>
<name>A0A1I3L6T0_9PLAN</name>
<dbReference type="Gene3D" id="2.60.40.2250">
    <property type="match status" value="1"/>
</dbReference>
<dbReference type="Pfam" id="PF01841">
    <property type="entry name" value="Transglut_core"/>
    <property type="match status" value="1"/>
</dbReference>
<gene>
    <name evidence="2" type="ORF">SAMN05421753_112150</name>
</gene>
<evidence type="ECO:0000259" key="1">
    <source>
        <dbReference type="SMART" id="SM00460"/>
    </source>
</evidence>
<dbReference type="Proteomes" id="UP000199518">
    <property type="component" value="Unassembled WGS sequence"/>
</dbReference>
<dbReference type="OrthoDB" id="9804872at2"/>